<keyword evidence="3" id="KW-1185">Reference proteome</keyword>
<evidence type="ECO:0000313" key="2">
    <source>
        <dbReference type="EMBL" id="PSU43444.1"/>
    </source>
</evidence>
<dbReference type="SUPFAM" id="SSF54593">
    <property type="entry name" value="Glyoxalase/Bleomycin resistance protein/Dihydroxybiphenyl dioxygenase"/>
    <property type="match status" value="1"/>
</dbReference>
<protein>
    <submittedName>
        <fullName evidence="2">Glyoxalase</fullName>
    </submittedName>
</protein>
<reference evidence="2 3" key="1">
    <citation type="submission" date="2018-01" db="EMBL/GenBank/DDBJ databases">
        <title>Whole genome sequencing of Histamine producing bacteria.</title>
        <authorList>
            <person name="Butler K."/>
        </authorList>
    </citation>
    <scope>NUCLEOTIDE SEQUENCE [LARGE SCALE GENOMIC DNA]</scope>
    <source>
        <strain evidence="2 3">JCM 12947</strain>
    </source>
</reference>
<dbReference type="PANTHER" id="PTHR36113">
    <property type="entry name" value="LYASE, PUTATIVE-RELATED-RELATED"/>
    <property type="match status" value="1"/>
</dbReference>
<dbReference type="Pfam" id="PF00903">
    <property type="entry name" value="Glyoxalase"/>
    <property type="match status" value="1"/>
</dbReference>
<evidence type="ECO:0000259" key="1">
    <source>
        <dbReference type="PROSITE" id="PS51819"/>
    </source>
</evidence>
<dbReference type="InterPro" id="IPR029068">
    <property type="entry name" value="Glyas_Bleomycin-R_OHBP_Dase"/>
</dbReference>
<accession>A0A2T3J6K1</accession>
<name>A0A2T3J6K1_9GAMM</name>
<organism evidence="2 3">
    <name type="scientific">Photobacterium frigidiphilum</name>
    <dbReference type="NCBI Taxonomy" id="264736"/>
    <lineage>
        <taxon>Bacteria</taxon>
        <taxon>Pseudomonadati</taxon>
        <taxon>Pseudomonadota</taxon>
        <taxon>Gammaproteobacteria</taxon>
        <taxon>Vibrionales</taxon>
        <taxon>Vibrionaceae</taxon>
        <taxon>Photobacterium</taxon>
    </lineage>
</organism>
<proteinExistence type="predicted"/>
<dbReference type="Proteomes" id="UP000240987">
    <property type="component" value="Unassembled WGS sequence"/>
</dbReference>
<dbReference type="InterPro" id="IPR037523">
    <property type="entry name" value="VOC_core"/>
</dbReference>
<evidence type="ECO:0000313" key="3">
    <source>
        <dbReference type="Proteomes" id="UP000240987"/>
    </source>
</evidence>
<dbReference type="EMBL" id="PYMJ01000057">
    <property type="protein sequence ID" value="PSU43444.1"/>
    <property type="molecule type" value="Genomic_DNA"/>
</dbReference>
<dbReference type="AlphaFoldDB" id="A0A2T3J6K1"/>
<dbReference type="InterPro" id="IPR004360">
    <property type="entry name" value="Glyas_Fos-R_dOase_dom"/>
</dbReference>
<dbReference type="InterPro" id="IPR051332">
    <property type="entry name" value="Fosfomycin_Res_Enzymes"/>
</dbReference>
<feature type="domain" description="VOC" evidence="1">
    <location>
        <begin position="2"/>
        <end position="128"/>
    </location>
</feature>
<dbReference type="PANTHER" id="PTHR36113:SF1">
    <property type="entry name" value="GLYOXALASE_BLEOMYCIN RESISTANCE PROTEIN_DIOXYGENASE"/>
    <property type="match status" value="1"/>
</dbReference>
<dbReference type="PROSITE" id="PS51819">
    <property type="entry name" value="VOC"/>
    <property type="match status" value="1"/>
</dbReference>
<dbReference type="RefSeq" id="WP_107246381.1">
    <property type="nucleotide sequence ID" value="NZ_PYMJ01000057.1"/>
</dbReference>
<dbReference type="OrthoDB" id="9800438at2"/>
<sequence length="128" mass="14681">MKIEHIAIWTKDLEAMKSFYQTYFNATSNDKYVNSKGFSSYFLSFNDGARIELMKMDSIPESKDDIYQQYTGLIHLAFSVGSEDKVNEMTARFKQDGFEILDGPRKTGDGYYESVVLDPEGNRLEITS</sequence>
<dbReference type="Gene3D" id="3.10.180.10">
    <property type="entry name" value="2,3-Dihydroxybiphenyl 1,2-Dioxygenase, domain 1"/>
    <property type="match status" value="1"/>
</dbReference>
<gene>
    <name evidence="2" type="ORF">C9J12_28095</name>
</gene>
<comment type="caution">
    <text evidence="2">The sequence shown here is derived from an EMBL/GenBank/DDBJ whole genome shotgun (WGS) entry which is preliminary data.</text>
</comment>